<evidence type="ECO:0000256" key="2">
    <source>
        <dbReference type="ARBA" id="ARBA00022617"/>
    </source>
</evidence>
<dbReference type="EMBL" id="JAFGIX010000006">
    <property type="protein sequence ID" value="MBN1571801.1"/>
    <property type="molecule type" value="Genomic_DNA"/>
</dbReference>
<reference evidence="8" key="1">
    <citation type="journal article" date="2021" name="Environ. Microbiol.">
        <title>Genomic characterization of three novel Desulfobacterota classes expand the metabolic and phylogenetic diversity of the phylum.</title>
        <authorList>
            <person name="Murphy C.L."/>
            <person name="Biggerstaff J."/>
            <person name="Eichhorn A."/>
            <person name="Ewing E."/>
            <person name="Shahan R."/>
            <person name="Soriano D."/>
            <person name="Stewart S."/>
            <person name="VanMol K."/>
            <person name="Walker R."/>
            <person name="Walters P."/>
            <person name="Elshahed M.S."/>
            <person name="Youssef N.H."/>
        </authorList>
    </citation>
    <scope>NUCLEOTIDE SEQUENCE</scope>
    <source>
        <strain evidence="8">Zod_Metabat.24</strain>
    </source>
</reference>
<feature type="binding site" description="axial binding residue" evidence="6">
    <location>
        <position position="54"/>
    </location>
    <ligand>
        <name>heme c</name>
        <dbReference type="ChEBI" id="CHEBI:61717"/>
        <label>3</label>
    </ligand>
    <ligandPart>
        <name>Fe</name>
        <dbReference type="ChEBI" id="CHEBI:18248"/>
    </ligandPart>
</feature>
<comment type="caution">
    <text evidence="8">The sequence shown here is derived from an EMBL/GenBank/DDBJ whole genome shotgun (WGS) entry which is preliminary data.</text>
</comment>
<feature type="binding site" description="axial binding residue" evidence="6">
    <location>
        <position position="122"/>
    </location>
    <ligand>
        <name>heme c</name>
        <dbReference type="ChEBI" id="CHEBI:61717"/>
        <label>1</label>
    </ligand>
    <ligandPart>
        <name>Fe</name>
        <dbReference type="ChEBI" id="CHEBI:18248"/>
    </ligandPart>
</feature>
<gene>
    <name evidence="8" type="ORF">JW984_01255</name>
</gene>
<dbReference type="InterPro" id="IPR002322">
    <property type="entry name" value="Cyt_c_III"/>
</dbReference>
<dbReference type="AlphaFoldDB" id="A0A9D8PIV7"/>
<dbReference type="InterPro" id="IPR020942">
    <property type="entry name" value="Cyt_c_III_dom"/>
</dbReference>
<evidence type="ECO:0000313" key="9">
    <source>
        <dbReference type="Proteomes" id="UP000809273"/>
    </source>
</evidence>
<protein>
    <submittedName>
        <fullName evidence="8">Cytochrome c3 family protein</fullName>
    </submittedName>
</protein>
<keyword evidence="5 6" id="KW-0408">Iron</keyword>
<feature type="binding site" description="axial binding residue" evidence="6">
    <location>
        <position position="107"/>
    </location>
    <ligand>
        <name>heme c</name>
        <dbReference type="ChEBI" id="CHEBI:61717"/>
        <label>1</label>
    </ligand>
    <ligandPart>
        <name>Fe</name>
        <dbReference type="ChEBI" id="CHEBI:18248"/>
    </ligandPart>
</feature>
<proteinExistence type="predicted"/>
<dbReference type="InterPro" id="IPR036280">
    <property type="entry name" value="Multihaem_cyt_sf"/>
</dbReference>
<dbReference type="Proteomes" id="UP000809273">
    <property type="component" value="Unassembled WGS sequence"/>
</dbReference>
<keyword evidence="2 6" id="KW-0349">Heme</keyword>
<evidence type="ECO:0000259" key="7">
    <source>
        <dbReference type="Pfam" id="PF02085"/>
    </source>
</evidence>
<feature type="binding site" description="axial binding residue" evidence="6">
    <location>
        <position position="106"/>
    </location>
    <ligand>
        <name>heme c</name>
        <dbReference type="ChEBI" id="CHEBI:61717"/>
        <label>1</label>
    </ligand>
    <ligandPart>
        <name>Fe</name>
        <dbReference type="ChEBI" id="CHEBI:18248"/>
    </ligandPart>
</feature>
<sequence length="129" mass="14082">MRSILLISAIVLTASLLGIVVSRAQKAVDEGPEVITLKDYAVTEEAVTFTHKNHGKTGEVGADCLTCHHTSNRLVTPGKCSECHKVKEEEDVLNHHQAFHMLCIGCHKKEIVAGNEKLNLTCDSCHVPK</sequence>
<dbReference type="SUPFAM" id="SSF48695">
    <property type="entry name" value="Multiheme cytochromes"/>
    <property type="match status" value="1"/>
</dbReference>
<dbReference type="Gene3D" id="3.90.10.10">
    <property type="entry name" value="Cytochrome C3"/>
    <property type="match status" value="1"/>
</dbReference>
<keyword evidence="1" id="KW-0813">Transport</keyword>
<dbReference type="PRINTS" id="PR00609">
    <property type="entry name" value="CYTOCHROMEC3"/>
</dbReference>
<organism evidence="8 9">
    <name type="scientific">Candidatus Zymogenus saltonus</name>
    <dbReference type="NCBI Taxonomy" id="2844893"/>
    <lineage>
        <taxon>Bacteria</taxon>
        <taxon>Deltaproteobacteria</taxon>
        <taxon>Candidatus Zymogenia</taxon>
        <taxon>Candidatus Zymogeniales</taxon>
        <taxon>Candidatus Zymogenaceae</taxon>
        <taxon>Candidatus Zymogenus</taxon>
    </lineage>
</organism>
<feature type="binding site" description="axial binding residue" evidence="6">
    <location>
        <position position="126"/>
    </location>
    <ligand>
        <name>heme c</name>
        <dbReference type="ChEBI" id="CHEBI:61717"/>
        <label>1</label>
    </ligand>
    <ligandPart>
        <name>Fe</name>
        <dbReference type="ChEBI" id="CHEBI:18248"/>
    </ligandPart>
</feature>
<feature type="binding site" description="covalent" evidence="6">
    <location>
        <position position="64"/>
    </location>
    <ligand>
        <name>heme c</name>
        <dbReference type="ChEBI" id="CHEBI:61717"/>
        <label>1</label>
    </ligand>
</feature>
<dbReference type="Pfam" id="PF02085">
    <property type="entry name" value="Cytochrom_CIII"/>
    <property type="match status" value="1"/>
</dbReference>
<comment type="cofactor">
    <cofactor evidence="6">
        <name>heme c</name>
        <dbReference type="ChEBI" id="CHEBI:61717"/>
    </cofactor>
    <text evidence="6">Binds 4 heme c groups covalently per monomer.</text>
</comment>
<dbReference type="GO" id="GO:0046872">
    <property type="term" value="F:metal ion binding"/>
    <property type="evidence" value="ECO:0007669"/>
    <property type="project" value="UniProtKB-KW"/>
</dbReference>
<feature type="binding site" description="covalent" evidence="6">
    <location>
        <position position="67"/>
    </location>
    <ligand>
        <name>heme c</name>
        <dbReference type="ChEBI" id="CHEBI:61717"/>
        <label>1</label>
    </ligand>
</feature>
<evidence type="ECO:0000313" key="8">
    <source>
        <dbReference type="EMBL" id="MBN1571801.1"/>
    </source>
</evidence>
<keyword evidence="4" id="KW-0249">Electron transport</keyword>
<feature type="domain" description="Class III cytochrome C" evidence="7">
    <location>
        <begin position="42"/>
        <end position="126"/>
    </location>
</feature>
<feature type="binding site" description="axial binding residue" evidence="6">
    <location>
        <position position="69"/>
    </location>
    <ligand>
        <name>heme c</name>
        <dbReference type="ChEBI" id="CHEBI:61717"/>
        <label>2</label>
    </ligand>
    <ligandPart>
        <name>Fe</name>
        <dbReference type="ChEBI" id="CHEBI:18248"/>
    </ligandPart>
</feature>
<accession>A0A9D8PIV7</accession>
<evidence type="ECO:0000256" key="4">
    <source>
        <dbReference type="ARBA" id="ARBA00022982"/>
    </source>
</evidence>
<reference evidence="8" key="2">
    <citation type="submission" date="2021-01" db="EMBL/GenBank/DDBJ databases">
        <authorList>
            <person name="Hahn C.R."/>
            <person name="Youssef N.H."/>
            <person name="Elshahed M."/>
        </authorList>
    </citation>
    <scope>NUCLEOTIDE SEQUENCE</scope>
    <source>
        <strain evidence="8">Zod_Metabat.24</strain>
    </source>
</reference>
<evidence type="ECO:0000256" key="3">
    <source>
        <dbReference type="ARBA" id="ARBA00022723"/>
    </source>
</evidence>
<dbReference type="GO" id="GO:0009055">
    <property type="term" value="F:electron transfer activity"/>
    <property type="evidence" value="ECO:0007669"/>
    <property type="project" value="InterPro"/>
</dbReference>
<feature type="binding site" description="axial binding residue" evidence="6">
    <location>
        <position position="51"/>
    </location>
    <ligand>
        <name>heme c</name>
        <dbReference type="ChEBI" id="CHEBI:61717"/>
        <label>1</label>
    </ligand>
    <ligandPart>
        <name>Fe</name>
        <dbReference type="ChEBI" id="CHEBI:18248"/>
    </ligandPart>
</feature>
<feature type="binding site" description="axial binding residue" evidence="6">
    <location>
        <position position="103"/>
    </location>
    <ligand>
        <name>heme c</name>
        <dbReference type="ChEBI" id="CHEBI:61717"/>
        <label>1</label>
    </ligand>
    <ligandPart>
        <name>Fe</name>
        <dbReference type="ChEBI" id="CHEBI:18248"/>
    </ligandPart>
</feature>
<feature type="binding site" description="axial binding residue" evidence="6">
    <location>
        <position position="68"/>
    </location>
    <ligand>
        <name>heme c</name>
        <dbReference type="ChEBI" id="CHEBI:61717"/>
        <label>1</label>
    </ligand>
    <ligandPart>
        <name>Fe</name>
        <dbReference type="ChEBI" id="CHEBI:18248"/>
    </ligandPart>
</feature>
<evidence type="ECO:0000256" key="6">
    <source>
        <dbReference type="PIRSR" id="PIRSR602322-1"/>
    </source>
</evidence>
<evidence type="ECO:0000256" key="5">
    <source>
        <dbReference type="ARBA" id="ARBA00023004"/>
    </source>
</evidence>
<dbReference type="GO" id="GO:0020037">
    <property type="term" value="F:heme binding"/>
    <property type="evidence" value="ECO:0007669"/>
    <property type="project" value="InterPro"/>
</dbReference>
<dbReference type="CDD" id="cd08168">
    <property type="entry name" value="Cytochrom_C3"/>
    <property type="match status" value="1"/>
</dbReference>
<evidence type="ECO:0000256" key="1">
    <source>
        <dbReference type="ARBA" id="ARBA00022448"/>
    </source>
</evidence>
<name>A0A9D8PIV7_9DELT</name>
<feature type="binding site" description="axial binding residue" evidence="6">
    <location>
        <position position="125"/>
    </location>
    <ligand>
        <name>heme c</name>
        <dbReference type="ChEBI" id="CHEBI:61717"/>
        <label>1</label>
    </ligand>
    <ligandPart>
        <name>Fe</name>
        <dbReference type="ChEBI" id="CHEBI:18248"/>
    </ligandPart>
</feature>
<keyword evidence="3 6" id="KW-0479">Metal-binding</keyword>